<evidence type="ECO:0000313" key="2">
    <source>
        <dbReference type="Proteomes" id="UP000215914"/>
    </source>
</evidence>
<reference evidence="1" key="1">
    <citation type="journal article" date="2017" name="Nature">
        <title>The sunflower genome provides insights into oil metabolism, flowering and Asterid evolution.</title>
        <authorList>
            <person name="Badouin H."/>
            <person name="Gouzy J."/>
            <person name="Grassa C.J."/>
            <person name="Murat F."/>
            <person name="Staton S.E."/>
            <person name="Cottret L."/>
            <person name="Lelandais-Briere C."/>
            <person name="Owens G.L."/>
            <person name="Carrere S."/>
            <person name="Mayjonade B."/>
            <person name="Legrand L."/>
            <person name="Gill N."/>
            <person name="Kane N.C."/>
            <person name="Bowers J.E."/>
            <person name="Hubner S."/>
            <person name="Bellec A."/>
            <person name="Berard A."/>
            <person name="Berges H."/>
            <person name="Blanchet N."/>
            <person name="Boniface M.C."/>
            <person name="Brunel D."/>
            <person name="Catrice O."/>
            <person name="Chaidir N."/>
            <person name="Claudel C."/>
            <person name="Donnadieu C."/>
            <person name="Faraut T."/>
            <person name="Fievet G."/>
            <person name="Helmstetter N."/>
            <person name="King M."/>
            <person name="Knapp S.J."/>
            <person name="Lai Z."/>
            <person name="Le Paslier M.C."/>
            <person name="Lippi Y."/>
            <person name="Lorenzon L."/>
            <person name="Mandel J.R."/>
            <person name="Marage G."/>
            <person name="Marchand G."/>
            <person name="Marquand E."/>
            <person name="Bret-Mestries E."/>
            <person name="Morien E."/>
            <person name="Nambeesan S."/>
            <person name="Nguyen T."/>
            <person name="Pegot-Espagnet P."/>
            <person name="Pouilly N."/>
            <person name="Raftis F."/>
            <person name="Sallet E."/>
            <person name="Schiex T."/>
            <person name="Thomas J."/>
            <person name="Vandecasteele C."/>
            <person name="Vares D."/>
            <person name="Vear F."/>
            <person name="Vautrin S."/>
            <person name="Crespi M."/>
            <person name="Mangin B."/>
            <person name="Burke J.M."/>
            <person name="Salse J."/>
            <person name="Munos S."/>
            <person name="Vincourt P."/>
            <person name="Rieseberg L.H."/>
            <person name="Langlade N.B."/>
        </authorList>
    </citation>
    <scope>NUCLEOTIDE SEQUENCE</scope>
    <source>
        <tissue evidence="1">Leaves</tissue>
    </source>
</reference>
<dbReference type="Proteomes" id="UP000215914">
    <property type="component" value="Unassembled WGS sequence"/>
</dbReference>
<reference evidence="1" key="2">
    <citation type="submission" date="2020-06" db="EMBL/GenBank/DDBJ databases">
        <title>Helianthus annuus Genome sequencing and assembly Release 2.</title>
        <authorList>
            <person name="Gouzy J."/>
            <person name="Langlade N."/>
            <person name="Munos S."/>
        </authorList>
    </citation>
    <scope>NUCLEOTIDE SEQUENCE</scope>
    <source>
        <tissue evidence="1">Leaves</tissue>
    </source>
</reference>
<dbReference type="AlphaFoldDB" id="A0A9K3I3W1"/>
<evidence type="ECO:0000313" key="1">
    <source>
        <dbReference type="EMBL" id="KAF5789963.1"/>
    </source>
</evidence>
<gene>
    <name evidence="1" type="ORF">HanXRQr2_Chr09g0377461</name>
</gene>
<keyword evidence="2" id="KW-1185">Reference proteome</keyword>
<organism evidence="1 2">
    <name type="scientific">Helianthus annuus</name>
    <name type="common">Common sunflower</name>
    <dbReference type="NCBI Taxonomy" id="4232"/>
    <lineage>
        <taxon>Eukaryota</taxon>
        <taxon>Viridiplantae</taxon>
        <taxon>Streptophyta</taxon>
        <taxon>Embryophyta</taxon>
        <taxon>Tracheophyta</taxon>
        <taxon>Spermatophyta</taxon>
        <taxon>Magnoliopsida</taxon>
        <taxon>eudicotyledons</taxon>
        <taxon>Gunneridae</taxon>
        <taxon>Pentapetalae</taxon>
        <taxon>asterids</taxon>
        <taxon>campanulids</taxon>
        <taxon>Asterales</taxon>
        <taxon>Asteraceae</taxon>
        <taxon>Asteroideae</taxon>
        <taxon>Heliantheae alliance</taxon>
        <taxon>Heliantheae</taxon>
        <taxon>Helianthus</taxon>
    </lineage>
</organism>
<dbReference type="EMBL" id="MNCJ02000324">
    <property type="protein sequence ID" value="KAF5789963.1"/>
    <property type="molecule type" value="Genomic_DNA"/>
</dbReference>
<proteinExistence type="predicted"/>
<accession>A0A9K3I3W1</accession>
<sequence>MVQTIESTPDVTGKFRGEISFKLGMMWHPGKICINFDLSLHCTMLTRQISGRNFFQVGDDVTTRTFEVSIVIVNLVLLCRTAFYHTLR</sequence>
<protein>
    <submittedName>
        <fullName evidence="1">Uncharacterized protein</fullName>
    </submittedName>
</protein>
<name>A0A9K3I3W1_HELAN</name>
<dbReference type="Gramene" id="mRNA:HanXRQr2_Chr09g0377461">
    <property type="protein sequence ID" value="CDS:HanXRQr2_Chr09g0377461.1"/>
    <property type="gene ID" value="HanXRQr2_Chr09g0377461"/>
</dbReference>
<comment type="caution">
    <text evidence="1">The sequence shown here is derived from an EMBL/GenBank/DDBJ whole genome shotgun (WGS) entry which is preliminary data.</text>
</comment>